<feature type="transmembrane region" description="Helical" evidence="5">
    <location>
        <begin position="6"/>
        <end position="24"/>
    </location>
</feature>
<accession>A0ABQ2P5F6</accession>
<keyword evidence="3 5" id="KW-1133">Transmembrane helix</keyword>
<dbReference type="Pfam" id="PF02674">
    <property type="entry name" value="Colicin_V"/>
    <property type="match status" value="1"/>
</dbReference>
<comment type="subcellular location">
    <subcellularLocation>
        <location evidence="1">Membrane</location>
        <topology evidence="1">Multi-pass membrane protein</topology>
    </subcellularLocation>
</comment>
<dbReference type="InterPro" id="IPR003825">
    <property type="entry name" value="Colicin-V_CvpA"/>
</dbReference>
<proteinExistence type="predicted"/>
<dbReference type="Proteomes" id="UP000637267">
    <property type="component" value="Unassembled WGS sequence"/>
</dbReference>
<keyword evidence="7" id="KW-1185">Reference proteome</keyword>
<organism evidence="6 7">
    <name type="scientific">Silvimonas iriomotensis</name>
    <dbReference type="NCBI Taxonomy" id="449662"/>
    <lineage>
        <taxon>Bacteria</taxon>
        <taxon>Pseudomonadati</taxon>
        <taxon>Pseudomonadota</taxon>
        <taxon>Betaproteobacteria</taxon>
        <taxon>Neisseriales</taxon>
        <taxon>Chitinibacteraceae</taxon>
        <taxon>Silvimonas</taxon>
    </lineage>
</organism>
<evidence type="ECO:0000256" key="4">
    <source>
        <dbReference type="ARBA" id="ARBA00023136"/>
    </source>
</evidence>
<dbReference type="PANTHER" id="PTHR36926:SF1">
    <property type="entry name" value="COLICIN V PRODUCTION PROTEIN"/>
    <property type="match status" value="1"/>
</dbReference>
<keyword evidence="4 5" id="KW-0472">Membrane</keyword>
<dbReference type="PANTHER" id="PTHR36926">
    <property type="entry name" value="COLICIN V PRODUCTION PROTEIN"/>
    <property type="match status" value="1"/>
</dbReference>
<evidence type="ECO:0000313" key="6">
    <source>
        <dbReference type="EMBL" id="GGP18657.1"/>
    </source>
</evidence>
<keyword evidence="2 5" id="KW-0812">Transmembrane</keyword>
<comment type="caution">
    <text evidence="6">The sequence shown here is derived from an EMBL/GenBank/DDBJ whole genome shotgun (WGS) entry which is preliminary data.</text>
</comment>
<dbReference type="InterPro" id="IPR052719">
    <property type="entry name" value="CvpA-like"/>
</dbReference>
<feature type="transmembrane region" description="Helical" evidence="5">
    <location>
        <begin position="31"/>
        <end position="51"/>
    </location>
</feature>
<evidence type="ECO:0000313" key="7">
    <source>
        <dbReference type="Proteomes" id="UP000637267"/>
    </source>
</evidence>
<evidence type="ECO:0000256" key="5">
    <source>
        <dbReference type="SAM" id="Phobius"/>
    </source>
</evidence>
<gene>
    <name evidence="6" type="primary">cvpA</name>
    <name evidence="6" type="ORF">GCM10010970_06270</name>
</gene>
<protein>
    <submittedName>
        <fullName evidence="6">Colicin V production protein</fullName>
    </submittedName>
</protein>
<evidence type="ECO:0000256" key="2">
    <source>
        <dbReference type="ARBA" id="ARBA00022692"/>
    </source>
</evidence>
<dbReference type="RefSeq" id="WP_188702216.1">
    <property type="nucleotide sequence ID" value="NZ_BMLX01000001.1"/>
</dbReference>
<sequence length="163" mass="18196">MTGFDYIVLGILGLSILLSVMRGLVQEIMALAGWAISAWVAFHYSTLTTPYMPQAIPSPELRYLAAVVMLFFASWIICSLLRLTLAQFLKVSGLRPLDRLLGAIFGLARGFLFTLMIVLIAGLTDVPRSPLWRNAMFSPLFEQAAVMALPWLPQDLARHIHYD</sequence>
<evidence type="ECO:0000256" key="1">
    <source>
        <dbReference type="ARBA" id="ARBA00004141"/>
    </source>
</evidence>
<feature type="transmembrane region" description="Helical" evidence="5">
    <location>
        <begin position="63"/>
        <end position="88"/>
    </location>
</feature>
<name>A0ABQ2P5F6_9NEIS</name>
<reference evidence="7" key="1">
    <citation type="journal article" date="2019" name="Int. J. Syst. Evol. Microbiol.">
        <title>The Global Catalogue of Microorganisms (GCM) 10K type strain sequencing project: providing services to taxonomists for standard genome sequencing and annotation.</title>
        <authorList>
            <consortium name="The Broad Institute Genomics Platform"/>
            <consortium name="The Broad Institute Genome Sequencing Center for Infectious Disease"/>
            <person name="Wu L."/>
            <person name="Ma J."/>
        </authorList>
    </citation>
    <scope>NUCLEOTIDE SEQUENCE [LARGE SCALE GENOMIC DNA]</scope>
    <source>
        <strain evidence="7">CGMCC 1.8859</strain>
    </source>
</reference>
<feature type="transmembrane region" description="Helical" evidence="5">
    <location>
        <begin position="100"/>
        <end position="123"/>
    </location>
</feature>
<evidence type="ECO:0000256" key="3">
    <source>
        <dbReference type="ARBA" id="ARBA00022989"/>
    </source>
</evidence>
<dbReference type="EMBL" id="BMLX01000001">
    <property type="protein sequence ID" value="GGP18657.1"/>
    <property type="molecule type" value="Genomic_DNA"/>
</dbReference>